<dbReference type="Gene3D" id="3.20.20.70">
    <property type="entry name" value="Aldolase class I"/>
    <property type="match status" value="1"/>
</dbReference>
<keyword evidence="1" id="KW-0378">Hydrolase</keyword>
<organism evidence="1 2">
    <name type="scientific">Irregularibacter muris</name>
    <dbReference type="NCBI Taxonomy" id="1796619"/>
    <lineage>
        <taxon>Bacteria</taxon>
        <taxon>Bacillati</taxon>
        <taxon>Bacillota</taxon>
        <taxon>Clostridia</taxon>
        <taxon>Eubacteriales</taxon>
        <taxon>Eubacteriaceae</taxon>
        <taxon>Irregularibacter</taxon>
    </lineage>
</organism>
<dbReference type="AlphaFoldDB" id="A0AAE3KZN2"/>
<name>A0AAE3KZN2_9FIRM</name>
<reference evidence="1" key="1">
    <citation type="submission" date="2022-07" db="EMBL/GenBank/DDBJ databases">
        <title>Enhanced cultured diversity of the mouse gut microbiota enables custom-made synthetic communities.</title>
        <authorList>
            <person name="Afrizal A."/>
        </authorList>
    </citation>
    <scope>NUCLEOTIDE SEQUENCE</scope>
    <source>
        <strain evidence="1">DSM 28593</strain>
    </source>
</reference>
<dbReference type="GO" id="GO:0016787">
    <property type="term" value="F:hydrolase activity"/>
    <property type="evidence" value="ECO:0007669"/>
    <property type="project" value="UniProtKB-KW"/>
</dbReference>
<dbReference type="EMBL" id="JANKAS010000004">
    <property type="protein sequence ID" value="MCR1898532.1"/>
    <property type="molecule type" value="Genomic_DNA"/>
</dbReference>
<evidence type="ECO:0000313" key="2">
    <source>
        <dbReference type="Proteomes" id="UP001205748"/>
    </source>
</evidence>
<accession>A0AAE3KZN2</accession>
<gene>
    <name evidence="1" type="ORF">NSA47_05945</name>
</gene>
<protein>
    <submittedName>
        <fullName evidence="1">Hydrolase</fullName>
    </submittedName>
</protein>
<sequence>MDNNQIYIPHLTSRLRRNYVSVPPIIQTASGINIFGKTIRSLIFTTDVAIIENTNADAVIAVYPFTPQPSITQALLTIADIPVLCGVGGGLTQGIRSADIALHAEFQGALGVVMNAPTPNETIQAVKERVDIPVAITIVSEHTNIQEKLDVGVDMLNVSGGSKTPSIVTAIRKSFPYIPIIATGGNTEESIKATIKAGANAISFTPPSTAELFKERMEIYRAEENAKYNK</sequence>
<evidence type="ECO:0000313" key="1">
    <source>
        <dbReference type="EMBL" id="MCR1898532.1"/>
    </source>
</evidence>
<dbReference type="InterPro" id="IPR013785">
    <property type="entry name" value="Aldolase_TIM"/>
</dbReference>
<comment type="caution">
    <text evidence="1">The sequence shown here is derived from an EMBL/GenBank/DDBJ whole genome shotgun (WGS) entry which is preliminary data.</text>
</comment>
<dbReference type="Proteomes" id="UP001205748">
    <property type="component" value="Unassembled WGS sequence"/>
</dbReference>
<keyword evidence="2" id="KW-1185">Reference proteome</keyword>
<proteinExistence type="predicted"/>
<dbReference type="SUPFAM" id="SSF51412">
    <property type="entry name" value="Inosine monophosphate dehydrogenase (IMPDH)"/>
    <property type="match status" value="1"/>
</dbReference>